<gene>
    <name evidence="5" type="ORF">HNR44_002353</name>
</gene>
<accession>A0A841PNL9</accession>
<sequence length="248" mass="28307">MTSMTRNRTGGSALILNPFLWLQLGGKRNDEFLLTALSSSGYNTEFHEYLPEERPKSRNGVVLLSKNESFRLLESDLLHNLSTYYRVCAVVPEQAPELLKKVVQSEVTTLFSINQSSRKIAQHLSVASMYSTYVDPLLQTELVKALRTYYDMKTDKPYSVDEENEDTLYLDYAKASVRLTASECRVLDAILKGKSNRQIAEDDFLSVSTVNNHVSQLTRKIEANDRTHAVKRVIELDWLHYGYLATEK</sequence>
<evidence type="ECO:0000313" key="5">
    <source>
        <dbReference type="EMBL" id="MBB6450370.1"/>
    </source>
</evidence>
<keyword evidence="1" id="KW-0805">Transcription regulation</keyword>
<reference evidence="5 6" key="1">
    <citation type="submission" date="2020-08" db="EMBL/GenBank/DDBJ databases">
        <title>Genomic Encyclopedia of Type Strains, Phase IV (KMG-IV): sequencing the most valuable type-strain genomes for metagenomic binning, comparative biology and taxonomic classification.</title>
        <authorList>
            <person name="Goeker M."/>
        </authorList>
    </citation>
    <scope>NUCLEOTIDE SEQUENCE [LARGE SCALE GENOMIC DNA]</scope>
    <source>
        <strain evidence="5 6">DSM 21769</strain>
    </source>
</reference>
<evidence type="ECO:0000256" key="3">
    <source>
        <dbReference type="ARBA" id="ARBA00023163"/>
    </source>
</evidence>
<dbReference type="InterPro" id="IPR016032">
    <property type="entry name" value="Sig_transdc_resp-reg_C-effctor"/>
</dbReference>
<dbReference type="SMART" id="SM00421">
    <property type="entry name" value="HTH_LUXR"/>
    <property type="match status" value="1"/>
</dbReference>
<dbReference type="GO" id="GO:0003677">
    <property type="term" value="F:DNA binding"/>
    <property type="evidence" value="ECO:0007669"/>
    <property type="project" value="UniProtKB-KW"/>
</dbReference>
<dbReference type="Proteomes" id="UP000568839">
    <property type="component" value="Unassembled WGS sequence"/>
</dbReference>
<dbReference type="PANTHER" id="PTHR43214">
    <property type="entry name" value="TWO-COMPONENT RESPONSE REGULATOR"/>
    <property type="match status" value="1"/>
</dbReference>
<dbReference type="InterPro" id="IPR036388">
    <property type="entry name" value="WH-like_DNA-bd_sf"/>
</dbReference>
<dbReference type="CDD" id="cd06170">
    <property type="entry name" value="LuxR_C_like"/>
    <property type="match status" value="1"/>
</dbReference>
<dbReference type="InterPro" id="IPR000792">
    <property type="entry name" value="Tscrpt_reg_LuxR_C"/>
</dbReference>
<dbReference type="Pfam" id="PF00196">
    <property type="entry name" value="GerE"/>
    <property type="match status" value="1"/>
</dbReference>
<organism evidence="5 6">
    <name type="scientific">Geomicrobium halophilum</name>
    <dbReference type="NCBI Taxonomy" id="549000"/>
    <lineage>
        <taxon>Bacteria</taxon>
        <taxon>Bacillati</taxon>
        <taxon>Bacillota</taxon>
        <taxon>Bacilli</taxon>
        <taxon>Bacillales</taxon>
        <taxon>Geomicrobium</taxon>
    </lineage>
</organism>
<dbReference type="GO" id="GO:0006355">
    <property type="term" value="P:regulation of DNA-templated transcription"/>
    <property type="evidence" value="ECO:0007669"/>
    <property type="project" value="InterPro"/>
</dbReference>
<dbReference type="Gene3D" id="1.10.10.10">
    <property type="entry name" value="Winged helix-like DNA-binding domain superfamily/Winged helix DNA-binding domain"/>
    <property type="match status" value="1"/>
</dbReference>
<evidence type="ECO:0000256" key="1">
    <source>
        <dbReference type="ARBA" id="ARBA00023015"/>
    </source>
</evidence>
<dbReference type="PRINTS" id="PR00038">
    <property type="entry name" value="HTHLUXR"/>
</dbReference>
<evidence type="ECO:0000256" key="2">
    <source>
        <dbReference type="ARBA" id="ARBA00023125"/>
    </source>
</evidence>
<keyword evidence="6" id="KW-1185">Reference proteome</keyword>
<dbReference type="RefSeq" id="WP_184404419.1">
    <property type="nucleotide sequence ID" value="NZ_JACHHJ010000003.1"/>
</dbReference>
<dbReference type="SUPFAM" id="SSF46894">
    <property type="entry name" value="C-terminal effector domain of the bipartite response regulators"/>
    <property type="match status" value="1"/>
</dbReference>
<dbReference type="EMBL" id="JACHHJ010000003">
    <property type="protein sequence ID" value="MBB6450370.1"/>
    <property type="molecule type" value="Genomic_DNA"/>
</dbReference>
<evidence type="ECO:0000259" key="4">
    <source>
        <dbReference type="PROSITE" id="PS50043"/>
    </source>
</evidence>
<dbReference type="AlphaFoldDB" id="A0A841PNL9"/>
<feature type="domain" description="HTH luxR-type" evidence="4">
    <location>
        <begin position="172"/>
        <end position="237"/>
    </location>
</feature>
<dbReference type="InterPro" id="IPR039420">
    <property type="entry name" value="WalR-like"/>
</dbReference>
<name>A0A841PNL9_9BACL</name>
<proteinExistence type="predicted"/>
<dbReference type="PROSITE" id="PS50043">
    <property type="entry name" value="HTH_LUXR_2"/>
    <property type="match status" value="1"/>
</dbReference>
<protein>
    <submittedName>
        <fullName evidence="5">DNA-binding NarL/FixJ family response regulator</fullName>
    </submittedName>
</protein>
<keyword evidence="3" id="KW-0804">Transcription</keyword>
<evidence type="ECO:0000313" key="6">
    <source>
        <dbReference type="Proteomes" id="UP000568839"/>
    </source>
</evidence>
<keyword evidence="2 5" id="KW-0238">DNA-binding</keyword>
<comment type="caution">
    <text evidence="5">The sequence shown here is derived from an EMBL/GenBank/DDBJ whole genome shotgun (WGS) entry which is preliminary data.</text>
</comment>